<proteinExistence type="predicted"/>
<dbReference type="Proteomes" id="UP000054805">
    <property type="component" value="Unassembled WGS sequence"/>
</dbReference>
<evidence type="ECO:0000313" key="1">
    <source>
        <dbReference type="EMBL" id="KRY76299.1"/>
    </source>
</evidence>
<dbReference type="EMBL" id="JYDR01000012">
    <property type="protein sequence ID" value="KRY76299.1"/>
    <property type="molecule type" value="Genomic_DNA"/>
</dbReference>
<protein>
    <submittedName>
        <fullName evidence="1">Uncharacterized protein</fullName>
    </submittedName>
</protein>
<evidence type="ECO:0000313" key="5">
    <source>
        <dbReference type="Proteomes" id="UP000054805"/>
    </source>
</evidence>
<dbReference type="EMBL" id="JYDS01000018">
    <property type="protein sequence ID" value="KRZ32207.1"/>
    <property type="molecule type" value="Genomic_DNA"/>
</dbReference>
<reference evidence="4 5" key="1">
    <citation type="submission" date="2015-01" db="EMBL/GenBank/DDBJ databases">
        <title>Evolution of Trichinella species and genotypes.</title>
        <authorList>
            <person name="Korhonen P.K."/>
            <person name="Edoardo P."/>
            <person name="Giuseppe L.R."/>
            <person name="Gasser R.B."/>
        </authorList>
    </citation>
    <scope>NUCLEOTIDE SEQUENCE [LARGE SCALE GENOMIC DNA]</scope>
    <source>
        <strain evidence="1">ISS13</strain>
        <strain evidence="3">ISS176</strain>
        <strain evidence="2">ISS588</strain>
    </source>
</reference>
<keyword evidence="5" id="KW-1185">Reference proteome</keyword>
<evidence type="ECO:0000313" key="3">
    <source>
        <dbReference type="EMBL" id="KRZ38908.1"/>
    </source>
</evidence>
<gene>
    <name evidence="1" type="ORF">T4A_11895</name>
    <name evidence="2" type="ORF">T4B_13060</name>
    <name evidence="3" type="ORF">T4C_7929</name>
</gene>
<name>A0A0V1ERH7_TRIPS</name>
<evidence type="ECO:0000313" key="2">
    <source>
        <dbReference type="EMBL" id="KRZ32207.1"/>
    </source>
</evidence>
<dbReference type="Proteomes" id="UP000054826">
    <property type="component" value="Unassembled WGS sequence"/>
</dbReference>
<sequence>MITIRYSVVKNFTNRIYLNSNEFGIYHQNDDENTMKFCHLNGILAGNTREINDFAMKTVANYSQTMEALNSCYDLLS</sequence>
<dbReference type="EMBL" id="JYDV01000040">
    <property type="protein sequence ID" value="KRZ38908.1"/>
    <property type="molecule type" value="Genomic_DNA"/>
</dbReference>
<evidence type="ECO:0000313" key="4">
    <source>
        <dbReference type="Proteomes" id="UP000054632"/>
    </source>
</evidence>
<dbReference type="Proteomes" id="UP000054632">
    <property type="component" value="Unassembled WGS sequence"/>
</dbReference>
<dbReference type="AlphaFoldDB" id="A0A0V1ERH7"/>
<organism evidence="1 4">
    <name type="scientific">Trichinella pseudospiralis</name>
    <name type="common">Parasitic roundworm</name>
    <dbReference type="NCBI Taxonomy" id="6337"/>
    <lineage>
        <taxon>Eukaryota</taxon>
        <taxon>Metazoa</taxon>
        <taxon>Ecdysozoa</taxon>
        <taxon>Nematoda</taxon>
        <taxon>Enoplea</taxon>
        <taxon>Dorylaimia</taxon>
        <taxon>Trichinellida</taxon>
        <taxon>Trichinellidae</taxon>
        <taxon>Trichinella</taxon>
    </lineage>
</organism>
<accession>A0A0V1ERH7</accession>
<comment type="caution">
    <text evidence="1">The sequence shown here is derived from an EMBL/GenBank/DDBJ whole genome shotgun (WGS) entry which is preliminary data.</text>
</comment>